<keyword evidence="3" id="KW-1185">Reference proteome</keyword>
<protein>
    <submittedName>
        <fullName evidence="2">Uncharacterized protein</fullName>
    </submittedName>
</protein>
<dbReference type="AlphaFoldDB" id="A0A8T9MRV2"/>
<organism evidence="2 3">
    <name type="scientific">Conchiformibius kuhniae</name>
    <dbReference type="NCBI Taxonomy" id="211502"/>
    <lineage>
        <taxon>Bacteria</taxon>
        <taxon>Pseudomonadati</taxon>
        <taxon>Pseudomonadota</taxon>
        <taxon>Betaproteobacteria</taxon>
        <taxon>Neisseriales</taxon>
        <taxon>Neisseriaceae</taxon>
        <taxon>Conchiformibius</taxon>
    </lineage>
</organism>
<reference evidence="2" key="2">
    <citation type="submission" date="2024-09" db="EMBL/GenBank/DDBJ databases">
        <authorList>
            <person name="Veyrier F.J."/>
        </authorList>
    </citation>
    <scope>NUCLEOTIDE SEQUENCE</scope>
    <source>
        <strain evidence="2">17694</strain>
    </source>
</reference>
<reference evidence="2" key="1">
    <citation type="journal article" date="2022" name="Res Sq">
        <title>Evolution of multicellular longitudinally dividing oral cavity symbionts (Neisseriaceae).</title>
        <authorList>
            <person name="Nyongesa S."/>
            <person name="Weber P."/>
            <person name="Bernet E."/>
            <person name="Pullido F."/>
            <person name="Nieckarz M."/>
            <person name="Delaby M."/>
            <person name="Nieves C."/>
            <person name="Viehboeck T."/>
            <person name="Krause N."/>
            <person name="Rivera-Millot A."/>
            <person name="Nakamura A."/>
            <person name="Vischer N."/>
            <person name="VanNieuwenhze M."/>
            <person name="Brun Y."/>
            <person name="Cava F."/>
            <person name="Bulgheresi S."/>
            <person name="Veyrier F."/>
        </authorList>
    </citation>
    <scope>NUCLEOTIDE SEQUENCE</scope>
    <source>
        <strain evidence="2">17694</strain>
    </source>
</reference>
<dbReference type="RefSeq" id="WP_156900915.1">
    <property type="nucleotide sequence ID" value="NZ_CP091521.1"/>
</dbReference>
<name>A0A8T9MRV2_9NEIS</name>
<accession>A0A8T9MRV2</accession>
<sequence>MTDKQWFIKVCFNLSLASRLCGNNGAKVVRLIDNAPQMAEQNGNIATDNSRMPAFFAPAVRQSVISQITNCFNKSKPRRPHLPYNRPFLPTRKETP</sequence>
<dbReference type="Proteomes" id="UP000831534">
    <property type="component" value="Chromosome"/>
</dbReference>
<evidence type="ECO:0000313" key="2">
    <source>
        <dbReference type="EMBL" id="UOP04630.1"/>
    </source>
</evidence>
<dbReference type="KEGG" id="ckh:LVJ77_10465"/>
<gene>
    <name evidence="2" type="ORF">LVJ77_10465</name>
</gene>
<dbReference type="EMBL" id="CP091521">
    <property type="protein sequence ID" value="UOP04630.1"/>
    <property type="molecule type" value="Genomic_DNA"/>
</dbReference>
<feature type="region of interest" description="Disordered" evidence="1">
    <location>
        <begin position="76"/>
        <end position="96"/>
    </location>
</feature>
<proteinExistence type="predicted"/>
<evidence type="ECO:0000256" key="1">
    <source>
        <dbReference type="SAM" id="MobiDB-lite"/>
    </source>
</evidence>
<evidence type="ECO:0000313" key="3">
    <source>
        <dbReference type="Proteomes" id="UP000831534"/>
    </source>
</evidence>